<dbReference type="Pfam" id="PF01936">
    <property type="entry name" value="NYN"/>
    <property type="match status" value="1"/>
</dbReference>
<dbReference type="CDD" id="cd10910">
    <property type="entry name" value="PIN_limkain_b1_N_like"/>
    <property type="match status" value="1"/>
</dbReference>
<dbReference type="InterPro" id="IPR012677">
    <property type="entry name" value="Nucleotide-bd_a/b_plait_sf"/>
</dbReference>
<proteinExistence type="predicted"/>
<dbReference type="EMBL" id="BMAT01005338">
    <property type="protein sequence ID" value="GFR91346.1"/>
    <property type="molecule type" value="Genomic_DNA"/>
</dbReference>
<evidence type="ECO:0000259" key="1">
    <source>
        <dbReference type="Pfam" id="PF01936"/>
    </source>
</evidence>
<evidence type="ECO:0000313" key="2">
    <source>
        <dbReference type="EMBL" id="GFR91346.1"/>
    </source>
</evidence>
<accession>A0AAV4H1A0</accession>
<dbReference type="PANTHER" id="PTHR14379">
    <property type="entry name" value="LIMKAIN B LKAP"/>
    <property type="match status" value="1"/>
</dbReference>
<name>A0AAV4H1A0_9GAST</name>
<dbReference type="InterPro" id="IPR024768">
    <property type="entry name" value="Marf1"/>
</dbReference>
<organism evidence="2 3">
    <name type="scientific">Elysia marginata</name>
    <dbReference type="NCBI Taxonomy" id="1093978"/>
    <lineage>
        <taxon>Eukaryota</taxon>
        <taxon>Metazoa</taxon>
        <taxon>Spiralia</taxon>
        <taxon>Lophotrochozoa</taxon>
        <taxon>Mollusca</taxon>
        <taxon>Gastropoda</taxon>
        <taxon>Heterobranchia</taxon>
        <taxon>Euthyneura</taxon>
        <taxon>Panpulmonata</taxon>
        <taxon>Sacoglossa</taxon>
        <taxon>Placobranchoidea</taxon>
        <taxon>Plakobranchidae</taxon>
        <taxon>Elysia</taxon>
    </lineage>
</organism>
<dbReference type="GO" id="GO:0004540">
    <property type="term" value="F:RNA nuclease activity"/>
    <property type="evidence" value="ECO:0007669"/>
    <property type="project" value="InterPro"/>
</dbReference>
<dbReference type="GO" id="GO:0005777">
    <property type="term" value="C:peroxisome"/>
    <property type="evidence" value="ECO:0007669"/>
    <property type="project" value="InterPro"/>
</dbReference>
<comment type="caution">
    <text evidence="2">The sequence shown here is derived from an EMBL/GenBank/DDBJ whole genome shotgun (WGS) entry which is preliminary data.</text>
</comment>
<dbReference type="InterPro" id="IPR021139">
    <property type="entry name" value="NYN"/>
</dbReference>
<protein>
    <submittedName>
        <fullName evidence="2">Meiosis arrest female protein 1 homolog</fullName>
    </submittedName>
</protein>
<keyword evidence="3" id="KW-1185">Reference proteome</keyword>
<dbReference type="GO" id="GO:0010468">
    <property type="term" value="P:regulation of gene expression"/>
    <property type="evidence" value="ECO:0007669"/>
    <property type="project" value="InterPro"/>
</dbReference>
<dbReference type="Gene3D" id="3.40.50.1010">
    <property type="entry name" value="5'-nuclease"/>
    <property type="match status" value="1"/>
</dbReference>
<dbReference type="GO" id="GO:1905762">
    <property type="term" value="F:CCR4-NOT complex binding"/>
    <property type="evidence" value="ECO:0007669"/>
    <property type="project" value="TreeGrafter"/>
</dbReference>
<evidence type="ECO:0000313" key="3">
    <source>
        <dbReference type="Proteomes" id="UP000762676"/>
    </source>
</evidence>
<sequence>MASTGMSILKAVGVFWDIENCCVPKGKSALKIIERIRERYFTDCREAEFICVCDINKEADTTIKDLNDGQINVVHINATAKNAADDKIRQSMRRFADSHPPGTKVILISSDVNFASDLSDLRHRKKFEVVLIHKTQVSEALLSCSTEHFLWEDLIKDLPLSAGQKENADTVCIVYGYDSNAVTERVSAILKMLSSNCGGKVISIGHLYAVLKFSTSELMESIFNPTPAPSHYIGFDLRSLPVRQATYLALNIPPASRAEPIYWLQSSPYF</sequence>
<dbReference type="PANTHER" id="PTHR14379:SF3">
    <property type="entry name" value="MEIOSIS REGULATOR AND MRNA STABILITY FACTOR 1"/>
    <property type="match status" value="1"/>
</dbReference>
<reference evidence="2 3" key="1">
    <citation type="journal article" date="2021" name="Elife">
        <title>Chloroplast acquisition without the gene transfer in kleptoplastic sea slugs, Plakobranchus ocellatus.</title>
        <authorList>
            <person name="Maeda T."/>
            <person name="Takahashi S."/>
            <person name="Yoshida T."/>
            <person name="Shimamura S."/>
            <person name="Takaki Y."/>
            <person name="Nagai Y."/>
            <person name="Toyoda A."/>
            <person name="Suzuki Y."/>
            <person name="Arimoto A."/>
            <person name="Ishii H."/>
            <person name="Satoh N."/>
            <person name="Nishiyama T."/>
            <person name="Hasebe M."/>
            <person name="Maruyama T."/>
            <person name="Minagawa J."/>
            <person name="Obokata J."/>
            <person name="Shigenobu S."/>
        </authorList>
    </citation>
    <scope>NUCLEOTIDE SEQUENCE [LARGE SCALE GENOMIC DNA]</scope>
</reference>
<feature type="domain" description="NYN" evidence="1">
    <location>
        <begin position="12"/>
        <end position="146"/>
    </location>
</feature>
<dbReference type="Gene3D" id="3.30.70.330">
    <property type="match status" value="1"/>
</dbReference>
<dbReference type="Proteomes" id="UP000762676">
    <property type="component" value="Unassembled WGS sequence"/>
</dbReference>
<gene>
    <name evidence="2" type="ORF">ElyMa_002591000</name>
</gene>
<dbReference type="AlphaFoldDB" id="A0AAV4H1A0"/>